<keyword evidence="3" id="KW-0963">Cytoplasm</keyword>
<dbReference type="GO" id="GO:0000387">
    <property type="term" value="P:spliceosomal snRNP assembly"/>
    <property type="evidence" value="ECO:0000318"/>
    <property type="project" value="GO_Central"/>
</dbReference>
<gene>
    <name evidence="6" type="ORF">MONBRDRAFT_12744</name>
</gene>
<dbReference type="GO" id="GO:0045292">
    <property type="term" value="P:mRNA cis splicing, via spliceosome"/>
    <property type="evidence" value="ECO:0000318"/>
    <property type="project" value="GO_Central"/>
</dbReference>
<sequence>MAKRLDVLTPLESATSLLELDGVQLFLGTETHGTGKLSITDVDVAWWSADRNYGYAVNYPDLMLHAVSRDVERFPEPCVFCYLDLEGDDASEVGESRLREVLFMLPQCGSRIATPFTKDETVSGEAEMRFVPADANQLDAIYTAMCQGQAANPDMNGDDDDDDDVAEPEGFDPASVGLDGAGAITVLDGGENGVDGSDDEMLPMAGGLASRELNDVGQANFDRIAAGLLDGMAGEDEADMFEDAD</sequence>
<evidence type="ECO:0000313" key="6">
    <source>
        <dbReference type="EMBL" id="EDQ84478.1"/>
    </source>
</evidence>
<dbReference type="Gene3D" id="2.30.29.30">
    <property type="entry name" value="Pleckstrin-homology domain (PH domain)/Phosphotyrosine-binding domain (PTB)"/>
    <property type="match status" value="1"/>
</dbReference>
<evidence type="ECO:0000256" key="3">
    <source>
        <dbReference type="ARBA" id="ARBA00022490"/>
    </source>
</evidence>
<dbReference type="Proteomes" id="UP000001357">
    <property type="component" value="Unassembled WGS sequence"/>
</dbReference>
<organism evidence="6 7">
    <name type="scientific">Monosiga brevicollis</name>
    <name type="common">Choanoflagellate</name>
    <dbReference type="NCBI Taxonomy" id="81824"/>
    <lineage>
        <taxon>Eukaryota</taxon>
        <taxon>Choanoflagellata</taxon>
        <taxon>Craspedida</taxon>
        <taxon>Salpingoecidae</taxon>
        <taxon>Monosiga</taxon>
    </lineage>
</organism>
<dbReference type="GO" id="GO:0005681">
    <property type="term" value="C:spliceosomal complex"/>
    <property type="evidence" value="ECO:0000318"/>
    <property type="project" value="GO_Central"/>
</dbReference>
<dbReference type="EMBL" id="CH991586">
    <property type="protein sequence ID" value="EDQ84478.1"/>
    <property type="molecule type" value="Genomic_DNA"/>
</dbReference>
<evidence type="ECO:0000313" key="7">
    <source>
        <dbReference type="Proteomes" id="UP000001357"/>
    </source>
</evidence>
<dbReference type="GeneID" id="5895946"/>
<dbReference type="InterPro" id="IPR011993">
    <property type="entry name" value="PH-like_dom_sf"/>
</dbReference>
<dbReference type="KEGG" id="mbr:MONBRDRAFT_12744"/>
<dbReference type="GO" id="GO:0005829">
    <property type="term" value="C:cytosol"/>
    <property type="evidence" value="ECO:0000318"/>
    <property type="project" value="GO_Central"/>
</dbReference>
<keyword evidence="7" id="KW-1185">Reference proteome</keyword>
<dbReference type="PANTHER" id="PTHR21399">
    <property type="entry name" value="CHLORIDE CONDUCTANCE REGULATORY PROTEIN ICLN"/>
    <property type="match status" value="1"/>
</dbReference>
<feature type="compositionally biased region" description="Acidic residues" evidence="5">
    <location>
        <begin position="156"/>
        <end position="170"/>
    </location>
</feature>
<dbReference type="InterPro" id="IPR039924">
    <property type="entry name" value="ICln/Lot5/Saf5"/>
</dbReference>
<dbReference type="InParanoid" id="A9VD70"/>
<dbReference type="OMA" id="ATYEAMC"/>
<dbReference type="eggNOG" id="KOG3238">
    <property type="taxonomic scope" value="Eukaryota"/>
</dbReference>
<dbReference type="GO" id="GO:0034715">
    <property type="term" value="C:pICln-Sm protein complex"/>
    <property type="evidence" value="ECO:0000318"/>
    <property type="project" value="GO_Central"/>
</dbReference>
<evidence type="ECO:0000256" key="2">
    <source>
        <dbReference type="ARBA" id="ARBA00004496"/>
    </source>
</evidence>
<evidence type="ECO:0008006" key="8">
    <source>
        <dbReference type="Google" id="ProtNLM"/>
    </source>
</evidence>
<proteinExistence type="predicted"/>
<evidence type="ECO:0000256" key="4">
    <source>
        <dbReference type="ARBA" id="ARBA00023242"/>
    </source>
</evidence>
<dbReference type="PANTHER" id="PTHR21399:SF0">
    <property type="entry name" value="METHYLOSOME SUBUNIT PICLN"/>
    <property type="match status" value="1"/>
</dbReference>
<dbReference type="Pfam" id="PF03517">
    <property type="entry name" value="Voldacs"/>
    <property type="match status" value="1"/>
</dbReference>
<dbReference type="STRING" id="81824.A9VD70"/>
<evidence type="ECO:0000256" key="1">
    <source>
        <dbReference type="ARBA" id="ARBA00004123"/>
    </source>
</evidence>
<dbReference type="AlphaFoldDB" id="A9VD70"/>
<comment type="subcellular location">
    <subcellularLocation>
        <location evidence="2">Cytoplasm</location>
    </subcellularLocation>
    <subcellularLocation>
        <location evidence="1">Nucleus</location>
    </subcellularLocation>
</comment>
<evidence type="ECO:0000256" key="5">
    <source>
        <dbReference type="SAM" id="MobiDB-lite"/>
    </source>
</evidence>
<dbReference type="RefSeq" id="XP_001750665.1">
    <property type="nucleotide sequence ID" value="XM_001750613.1"/>
</dbReference>
<keyword evidence="4" id="KW-0539">Nucleus</keyword>
<accession>A9VD70</accession>
<protein>
    <recommendedName>
        <fullName evidence="8">Methylosome subunit pICln</fullName>
    </recommendedName>
</protein>
<name>A9VD70_MONBE</name>
<feature type="region of interest" description="Disordered" evidence="5">
    <location>
        <begin position="149"/>
        <end position="178"/>
    </location>
</feature>
<reference evidence="6 7" key="1">
    <citation type="journal article" date="2008" name="Nature">
        <title>The genome of the choanoflagellate Monosiga brevicollis and the origin of metazoans.</title>
        <authorList>
            <consortium name="JGI Sequencing"/>
            <person name="King N."/>
            <person name="Westbrook M.J."/>
            <person name="Young S.L."/>
            <person name="Kuo A."/>
            <person name="Abedin M."/>
            <person name="Chapman J."/>
            <person name="Fairclough S."/>
            <person name="Hellsten U."/>
            <person name="Isogai Y."/>
            <person name="Letunic I."/>
            <person name="Marr M."/>
            <person name="Pincus D."/>
            <person name="Putnam N."/>
            <person name="Rokas A."/>
            <person name="Wright K.J."/>
            <person name="Zuzow R."/>
            <person name="Dirks W."/>
            <person name="Good M."/>
            <person name="Goodstein D."/>
            <person name="Lemons D."/>
            <person name="Li W."/>
            <person name="Lyons J.B."/>
            <person name="Morris A."/>
            <person name="Nichols S."/>
            <person name="Richter D.J."/>
            <person name="Salamov A."/>
            <person name="Bork P."/>
            <person name="Lim W.A."/>
            <person name="Manning G."/>
            <person name="Miller W.T."/>
            <person name="McGinnis W."/>
            <person name="Shapiro H."/>
            <person name="Tjian R."/>
            <person name="Grigoriev I.V."/>
            <person name="Rokhsar D."/>
        </authorList>
    </citation>
    <scope>NUCLEOTIDE SEQUENCE [LARGE SCALE GENOMIC DNA]</scope>
    <source>
        <strain evidence="7">MX1 / ATCC 50154</strain>
    </source>
</reference>